<dbReference type="AlphaFoldDB" id="A0AB39PE46"/>
<organism evidence="1">
    <name type="scientific">Streptomyces sp. R21</name>
    <dbReference type="NCBI Taxonomy" id="3238627"/>
    <lineage>
        <taxon>Bacteria</taxon>
        <taxon>Bacillati</taxon>
        <taxon>Actinomycetota</taxon>
        <taxon>Actinomycetes</taxon>
        <taxon>Kitasatosporales</taxon>
        <taxon>Streptomycetaceae</taxon>
        <taxon>Streptomyces</taxon>
    </lineage>
</organism>
<reference evidence="1" key="1">
    <citation type="submission" date="2024-07" db="EMBL/GenBank/DDBJ databases">
        <authorList>
            <person name="Yu S.T."/>
        </authorList>
    </citation>
    <scope>NUCLEOTIDE SEQUENCE</scope>
    <source>
        <strain evidence="1">R21</strain>
    </source>
</reference>
<name>A0AB39PE46_9ACTN</name>
<protein>
    <submittedName>
        <fullName evidence="1">Uncharacterized protein</fullName>
    </submittedName>
</protein>
<dbReference type="RefSeq" id="WP_369236381.1">
    <property type="nucleotide sequence ID" value="NZ_CP163435.1"/>
</dbReference>
<evidence type="ECO:0000313" key="1">
    <source>
        <dbReference type="EMBL" id="XDQ28391.1"/>
    </source>
</evidence>
<dbReference type="EMBL" id="CP163435">
    <property type="protein sequence ID" value="XDQ28391.1"/>
    <property type="molecule type" value="Genomic_DNA"/>
</dbReference>
<accession>A0AB39PE46</accession>
<gene>
    <name evidence="1" type="ORF">AB5J56_28515</name>
</gene>
<sequence>MGWGSRRALSWAVTVVTFVDGAGAPGSAFSEVPQAVPAAAINARTTRTLRRIGLTH</sequence>
<proteinExistence type="predicted"/>